<evidence type="ECO:0000313" key="1">
    <source>
        <dbReference type="EMBL" id="CCB45409.1"/>
    </source>
</evidence>
<dbReference type="AlphaFoldDB" id="F6H0D7"/>
<sequence length="18" mass="2159">MLEGVVLRQRIQGEMGRW</sequence>
<organism evidence="1 2">
    <name type="scientific">Vitis vinifera</name>
    <name type="common">Grape</name>
    <dbReference type="NCBI Taxonomy" id="29760"/>
    <lineage>
        <taxon>Eukaryota</taxon>
        <taxon>Viridiplantae</taxon>
        <taxon>Streptophyta</taxon>
        <taxon>Embryophyta</taxon>
        <taxon>Tracheophyta</taxon>
        <taxon>Spermatophyta</taxon>
        <taxon>Magnoliopsida</taxon>
        <taxon>eudicotyledons</taxon>
        <taxon>Gunneridae</taxon>
        <taxon>Pentapetalae</taxon>
        <taxon>rosids</taxon>
        <taxon>Vitales</taxon>
        <taxon>Vitaceae</taxon>
        <taxon>Viteae</taxon>
        <taxon>Vitis</taxon>
    </lineage>
</organism>
<keyword evidence="2" id="KW-1185">Reference proteome</keyword>
<dbReference type="Proteomes" id="UP000009183">
    <property type="component" value="Chromosome 18"/>
</dbReference>
<gene>
    <name evidence="1" type="ordered locus">VIT_18s0001g00830</name>
</gene>
<proteinExistence type="predicted"/>
<dbReference type="InParanoid" id="F6H0D7"/>
<name>F6H0D7_VITVI</name>
<reference evidence="2" key="1">
    <citation type="journal article" date="2007" name="Nature">
        <title>The grapevine genome sequence suggests ancestral hexaploidization in major angiosperm phyla.</title>
        <authorList>
            <consortium name="The French-Italian Public Consortium for Grapevine Genome Characterization."/>
            <person name="Jaillon O."/>
            <person name="Aury J.-M."/>
            <person name="Noel B."/>
            <person name="Policriti A."/>
            <person name="Clepet C."/>
            <person name="Casagrande A."/>
            <person name="Choisne N."/>
            <person name="Aubourg S."/>
            <person name="Vitulo N."/>
            <person name="Jubin C."/>
            <person name="Vezzi A."/>
            <person name="Legeai F."/>
            <person name="Hugueney P."/>
            <person name="Dasilva C."/>
            <person name="Horner D."/>
            <person name="Mica E."/>
            <person name="Jublot D."/>
            <person name="Poulain J."/>
            <person name="Bruyere C."/>
            <person name="Billault A."/>
            <person name="Segurens B."/>
            <person name="Gouyvenoux M."/>
            <person name="Ugarte E."/>
            <person name="Cattonaro F."/>
            <person name="Anthouard V."/>
            <person name="Vico V."/>
            <person name="Del Fabbro C."/>
            <person name="Alaux M."/>
            <person name="Di Gaspero G."/>
            <person name="Dumas V."/>
            <person name="Felice N."/>
            <person name="Paillard S."/>
            <person name="Juman I."/>
            <person name="Moroldo M."/>
            <person name="Scalabrin S."/>
            <person name="Canaguier A."/>
            <person name="Le Clainche I."/>
            <person name="Malacrida G."/>
            <person name="Durand E."/>
            <person name="Pesole G."/>
            <person name="Laucou V."/>
            <person name="Chatelet P."/>
            <person name="Merdinoglu D."/>
            <person name="Delledonne M."/>
            <person name="Pezzotti M."/>
            <person name="Lecharny A."/>
            <person name="Scarpelli C."/>
            <person name="Artiguenave F."/>
            <person name="Pe M.E."/>
            <person name="Valle G."/>
            <person name="Morgante M."/>
            <person name="Caboche M."/>
            <person name="Adam-Blondon A.-F."/>
            <person name="Weissenbach J."/>
            <person name="Quetier F."/>
            <person name="Wincker P."/>
        </authorList>
    </citation>
    <scope>NUCLEOTIDE SEQUENCE [LARGE SCALE GENOMIC DNA]</scope>
    <source>
        <strain evidence="2">cv. Pinot noir / PN40024</strain>
    </source>
</reference>
<protein>
    <submittedName>
        <fullName evidence="1">Uncharacterized protein</fullName>
    </submittedName>
</protein>
<accession>F6H0D7</accession>
<dbReference type="HOGENOM" id="CLU_3431146_0_0_1"/>
<evidence type="ECO:0000313" key="2">
    <source>
        <dbReference type="Proteomes" id="UP000009183"/>
    </source>
</evidence>
<dbReference type="EMBL" id="FN595227">
    <property type="protein sequence ID" value="CCB45409.1"/>
    <property type="molecule type" value="Genomic_DNA"/>
</dbReference>